<organism evidence="2 3">
    <name type="scientific">Madurella fahalii</name>
    <dbReference type="NCBI Taxonomy" id="1157608"/>
    <lineage>
        <taxon>Eukaryota</taxon>
        <taxon>Fungi</taxon>
        <taxon>Dikarya</taxon>
        <taxon>Ascomycota</taxon>
        <taxon>Pezizomycotina</taxon>
        <taxon>Sordariomycetes</taxon>
        <taxon>Sordariomycetidae</taxon>
        <taxon>Sordariales</taxon>
        <taxon>Sordariales incertae sedis</taxon>
        <taxon>Madurella</taxon>
    </lineage>
</organism>
<sequence>MGSTGEETFKSIQKTLEPYIRPREEVARIRQILALHLDSCLEDAAAVGPLALVDTDKAACSSSTTARGLQKQYLEALNANIKARSEFASCCHEQRGTTIEASTITDDHGQGRVQDHLTAIRLRKKYERLQAVEKGLNLLEQKPAALPGFLDPGEIFRDSRPLPDVPKDLVTALALDKTNPGPHLKDTIDQLEKQVLQTKLLLRREEELLENVKSRSTARPESISGRAKLEALNKTRTELINWIETELSKASGDDADTEGQGSQQKPRAPAGSIHLDEQLASIKEKYTQYLEARQALLQLVSQHTKPDIKPPAKGKQPSAAPPAPKPRPITHLLAPYLEQLLSIAKEQKGLIAQKSHLSTAITNQQKENGQIIDHLAEESQLIPAHPMPGASRRDSTFADGLAAAESADPPSRVKPWVFAADSAKISTLEAVAEKIEEGQIALEGTMHALAEVDQLLGQRPSSQRDDDDGRGNAEEDLWLAESRPSGNAGGARKHTSRKAEKADQPKSVWDMLDGNLGLLRADKDPP</sequence>
<evidence type="ECO:0000256" key="1">
    <source>
        <dbReference type="SAM" id="MobiDB-lite"/>
    </source>
</evidence>
<feature type="compositionally biased region" description="Basic and acidic residues" evidence="1">
    <location>
        <begin position="462"/>
        <end position="473"/>
    </location>
</feature>
<feature type="region of interest" description="Disordered" evidence="1">
    <location>
        <begin position="303"/>
        <end position="329"/>
    </location>
</feature>
<comment type="caution">
    <text evidence="2">The sequence shown here is derived from an EMBL/GenBank/DDBJ whole genome shotgun (WGS) entry which is preliminary data.</text>
</comment>
<feature type="region of interest" description="Disordered" evidence="1">
    <location>
        <begin position="250"/>
        <end position="273"/>
    </location>
</feature>
<proteinExistence type="predicted"/>
<name>A0ABQ0G0K0_9PEZI</name>
<feature type="region of interest" description="Disordered" evidence="1">
    <location>
        <begin position="458"/>
        <end position="526"/>
    </location>
</feature>
<dbReference type="GeneID" id="98172245"/>
<evidence type="ECO:0000313" key="2">
    <source>
        <dbReference type="EMBL" id="GAB1311290.1"/>
    </source>
</evidence>
<dbReference type="Proteomes" id="UP001628179">
    <property type="component" value="Unassembled WGS sequence"/>
</dbReference>
<accession>A0ABQ0G0K0</accession>
<reference evidence="2 3" key="1">
    <citation type="submission" date="2024-09" db="EMBL/GenBank/DDBJ databases">
        <title>Itraconazole resistance in Madurella fahalii resulting from another homologue of gene encoding cytochrome P450 14-alpha sterol demethylase (CYP51).</title>
        <authorList>
            <person name="Yoshioka I."/>
            <person name="Fahal A.H."/>
            <person name="Kaneko S."/>
            <person name="Yaguchi T."/>
        </authorList>
    </citation>
    <scope>NUCLEOTIDE SEQUENCE [LARGE SCALE GENOMIC DNA]</scope>
    <source>
        <strain evidence="2 3">IFM 68171</strain>
    </source>
</reference>
<evidence type="ECO:0000313" key="3">
    <source>
        <dbReference type="Proteomes" id="UP001628179"/>
    </source>
</evidence>
<gene>
    <name evidence="2" type="ORF">MFIFM68171_01500</name>
</gene>
<keyword evidence="3" id="KW-1185">Reference proteome</keyword>
<dbReference type="EMBL" id="BAAFSV010000001">
    <property type="protein sequence ID" value="GAB1311290.1"/>
    <property type="molecule type" value="Genomic_DNA"/>
</dbReference>
<dbReference type="RefSeq" id="XP_070913023.1">
    <property type="nucleotide sequence ID" value="XM_071056922.1"/>
</dbReference>
<protein>
    <submittedName>
        <fullName evidence="2">Up-regulated during septation protein 1 domain-containing protein</fullName>
    </submittedName>
</protein>